<organism evidence="8 9">
    <name type="scientific">Leptotrombidium deliense</name>
    <dbReference type="NCBI Taxonomy" id="299467"/>
    <lineage>
        <taxon>Eukaryota</taxon>
        <taxon>Metazoa</taxon>
        <taxon>Ecdysozoa</taxon>
        <taxon>Arthropoda</taxon>
        <taxon>Chelicerata</taxon>
        <taxon>Arachnida</taxon>
        <taxon>Acari</taxon>
        <taxon>Acariformes</taxon>
        <taxon>Trombidiformes</taxon>
        <taxon>Prostigmata</taxon>
        <taxon>Anystina</taxon>
        <taxon>Parasitengona</taxon>
        <taxon>Trombiculoidea</taxon>
        <taxon>Trombiculidae</taxon>
        <taxon>Leptotrombidium</taxon>
    </lineage>
</organism>
<evidence type="ECO:0000256" key="3">
    <source>
        <dbReference type="ARBA" id="ARBA00022576"/>
    </source>
</evidence>
<evidence type="ECO:0000313" key="9">
    <source>
        <dbReference type="Proteomes" id="UP000288716"/>
    </source>
</evidence>
<evidence type="ECO:0000256" key="1">
    <source>
        <dbReference type="ARBA" id="ARBA00001933"/>
    </source>
</evidence>
<keyword evidence="5 8" id="KW-0808">Transferase</keyword>
<keyword evidence="9" id="KW-1185">Reference proteome</keyword>
<proteinExistence type="inferred from homology"/>
<dbReference type="Gene3D" id="3.30.470.10">
    <property type="match status" value="1"/>
</dbReference>
<dbReference type="Pfam" id="PF01063">
    <property type="entry name" value="Aminotran_4"/>
    <property type="match status" value="1"/>
</dbReference>
<dbReference type="SUPFAM" id="SSF56752">
    <property type="entry name" value="D-aminoacid aminotransferase-like PLP-dependent enzymes"/>
    <property type="match status" value="1"/>
</dbReference>
<dbReference type="EMBL" id="NCKV01007010">
    <property type="protein sequence ID" value="RWS23151.1"/>
    <property type="molecule type" value="Genomic_DNA"/>
</dbReference>
<evidence type="ECO:0000256" key="4">
    <source>
        <dbReference type="ARBA" id="ARBA00022605"/>
    </source>
</evidence>
<dbReference type="Gene3D" id="3.20.10.10">
    <property type="entry name" value="D-amino Acid Aminotransferase, subunit A, domain 2"/>
    <property type="match status" value="1"/>
</dbReference>
<name>A0A443S6L5_9ACAR</name>
<reference evidence="8 9" key="1">
    <citation type="journal article" date="2018" name="Gigascience">
        <title>Genomes of trombidid mites reveal novel predicted allergens and laterally-transferred genes associated with secondary metabolism.</title>
        <authorList>
            <person name="Dong X."/>
            <person name="Chaisiri K."/>
            <person name="Xia D."/>
            <person name="Armstrong S.D."/>
            <person name="Fang Y."/>
            <person name="Donnelly M.J."/>
            <person name="Kadowaki T."/>
            <person name="McGarry J.W."/>
            <person name="Darby A.C."/>
            <person name="Makepeace B.L."/>
        </authorList>
    </citation>
    <scope>NUCLEOTIDE SEQUENCE [LARGE SCALE GENOMIC DNA]</scope>
    <source>
        <strain evidence="8">UoL-UT</strain>
    </source>
</reference>
<evidence type="ECO:0000256" key="6">
    <source>
        <dbReference type="ARBA" id="ARBA00022898"/>
    </source>
</evidence>
<dbReference type="PANTHER" id="PTHR11825">
    <property type="entry name" value="SUBGROUP IIII AMINOTRANSFERASE"/>
    <property type="match status" value="1"/>
</dbReference>
<dbReference type="GO" id="GO:0004084">
    <property type="term" value="F:branched-chain-amino-acid transaminase activity"/>
    <property type="evidence" value="ECO:0007669"/>
    <property type="project" value="InterPro"/>
</dbReference>
<evidence type="ECO:0000256" key="7">
    <source>
        <dbReference type="ARBA" id="ARBA00023304"/>
    </source>
</evidence>
<sequence length="378" mass="43482">MNLASFMLVIFTKFTFESNFIDALEVGEPYPFSCVFSFKNSTWEKPKMLNSPTGEISFLNKGIAIANSIVDSFRWFVGYDGEVRIFRPDFKLDRLNYGSQKMNLEEIPKSYFYRCLNLFVEEARNRNMLPDPLKNQSIYTFSIYAASRASNFVEQASETIFRLTGQMSNKLFHWKHATLKARIEPDNFKNIGSFLAQYKATSNYGISYVADAIAKKSNYTTTLFLYPKTKRRKCLADLSNANLFIVFRNKKGHTLVTLHDDHTLYAGSYRNSVITISQMIQNLRFKKRCVDVEMLQALVNSGQIVEMFSSGNSAQITPITEISYKGEIIKIPTVQQSNPVYLQINNILYDIFYGLTKNALFHEWMFCITANGNDLQKC</sequence>
<dbReference type="InterPro" id="IPR005786">
    <property type="entry name" value="B_amino_transII"/>
</dbReference>
<dbReference type="GO" id="GO:0009082">
    <property type="term" value="P:branched-chain amino acid biosynthetic process"/>
    <property type="evidence" value="ECO:0007669"/>
    <property type="project" value="UniProtKB-KW"/>
</dbReference>
<dbReference type="InterPro" id="IPR043131">
    <property type="entry name" value="BCAT-like_N"/>
</dbReference>
<dbReference type="Proteomes" id="UP000288716">
    <property type="component" value="Unassembled WGS sequence"/>
</dbReference>
<keyword evidence="4" id="KW-0028">Amino-acid biosynthesis</keyword>
<evidence type="ECO:0000313" key="8">
    <source>
        <dbReference type="EMBL" id="RWS23151.1"/>
    </source>
</evidence>
<dbReference type="VEuPathDB" id="VectorBase:LDEU008889"/>
<comment type="similarity">
    <text evidence="2">Belongs to the class-IV pyridoxal-phosphate-dependent aminotransferase family.</text>
</comment>
<evidence type="ECO:0000256" key="2">
    <source>
        <dbReference type="ARBA" id="ARBA00009320"/>
    </source>
</evidence>
<keyword evidence="7" id="KW-0100">Branched-chain amino acid biosynthesis</keyword>
<protein>
    <submittedName>
        <fullName evidence="8">Branched-chain-amino-acid aminotransferase: cytosolic-like isoform X1</fullName>
    </submittedName>
</protein>
<comment type="caution">
    <text evidence="8">The sequence shown here is derived from an EMBL/GenBank/DDBJ whole genome shotgun (WGS) entry which is preliminary data.</text>
</comment>
<accession>A0A443S6L5</accession>
<dbReference type="AlphaFoldDB" id="A0A443S6L5"/>
<dbReference type="InterPro" id="IPR001544">
    <property type="entry name" value="Aminotrans_IV"/>
</dbReference>
<comment type="cofactor">
    <cofactor evidence="1">
        <name>pyridoxal 5'-phosphate</name>
        <dbReference type="ChEBI" id="CHEBI:597326"/>
    </cofactor>
</comment>
<keyword evidence="6" id="KW-0663">Pyridoxal phosphate</keyword>
<dbReference type="InterPro" id="IPR036038">
    <property type="entry name" value="Aminotransferase-like"/>
</dbReference>
<dbReference type="STRING" id="299467.A0A443S6L5"/>
<dbReference type="GO" id="GO:0008652">
    <property type="term" value="P:amino acid biosynthetic process"/>
    <property type="evidence" value="ECO:0007669"/>
    <property type="project" value="UniProtKB-KW"/>
</dbReference>
<keyword evidence="3 8" id="KW-0032">Aminotransferase</keyword>
<dbReference type="PANTHER" id="PTHR11825:SF44">
    <property type="entry name" value="BRANCHED-CHAIN-AMINO-ACID AMINOTRANSFERASE"/>
    <property type="match status" value="1"/>
</dbReference>
<dbReference type="InterPro" id="IPR043132">
    <property type="entry name" value="BCAT-like_C"/>
</dbReference>
<evidence type="ECO:0000256" key="5">
    <source>
        <dbReference type="ARBA" id="ARBA00022679"/>
    </source>
</evidence>
<gene>
    <name evidence="8" type="ORF">B4U80_00504</name>
</gene>
<dbReference type="OrthoDB" id="1732691at2759"/>